<dbReference type="PANTHER" id="PTHR10791">
    <property type="entry name" value="RAG1-ACTIVATING PROTEIN 1"/>
    <property type="match status" value="1"/>
</dbReference>
<evidence type="ECO:0000256" key="8">
    <source>
        <dbReference type="ARBA" id="ARBA00022989"/>
    </source>
</evidence>
<feature type="transmembrane region" description="Helical" evidence="10">
    <location>
        <begin position="115"/>
        <end position="132"/>
    </location>
</feature>
<dbReference type="PANTHER" id="PTHR10791:SF30">
    <property type="entry name" value="SUGAR TRANSPORTER SWEET1"/>
    <property type="match status" value="1"/>
</dbReference>
<proteinExistence type="inferred from homology"/>
<feature type="transmembrane region" description="Helical" evidence="10">
    <location>
        <begin position="144"/>
        <end position="168"/>
    </location>
</feature>
<comment type="subcellular location">
    <subcellularLocation>
        <location evidence="1">Cell membrane</location>
        <topology evidence="1">Multi-pass membrane protein</topology>
    </subcellularLocation>
</comment>
<evidence type="ECO:0000256" key="9">
    <source>
        <dbReference type="ARBA" id="ARBA00023136"/>
    </source>
</evidence>
<reference evidence="11" key="1">
    <citation type="submission" date="2021-09" db="EMBL/GenBank/DDBJ databases">
        <authorList>
            <consortium name="AG Swart"/>
            <person name="Singh M."/>
            <person name="Singh A."/>
            <person name="Seah K."/>
            <person name="Emmerich C."/>
        </authorList>
    </citation>
    <scope>NUCLEOTIDE SEQUENCE</scope>
    <source>
        <strain evidence="11">ATCC30299</strain>
    </source>
</reference>
<feature type="transmembrane region" description="Helical" evidence="10">
    <location>
        <begin position="174"/>
        <end position="195"/>
    </location>
</feature>
<evidence type="ECO:0008006" key="13">
    <source>
        <dbReference type="Google" id="ProtNLM"/>
    </source>
</evidence>
<protein>
    <recommendedName>
        <fullName evidence="13">Sugar transporter SWEET</fullName>
    </recommendedName>
</protein>
<keyword evidence="7" id="KW-0677">Repeat</keyword>
<organism evidence="11 12">
    <name type="scientific">Blepharisma stoltei</name>
    <dbReference type="NCBI Taxonomy" id="1481888"/>
    <lineage>
        <taxon>Eukaryota</taxon>
        <taxon>Sar</taxon>
        <taxon>Alveolata</taxon>
        <taxon>Ciliophora</taxon>
        <taxon>Postciliodesmatophora</taxon>
        <taxon>Heterotrichea</taxon>
        <taxon>Heterotrichida</taxon>
        <taxon>Blepharismidae</taxon>
        <taxon>Blepharisma</taxon>
    </lineage>
</organism>
<evidence type="ECO:0000256" key="2">
    <source>
        <dbReference type="ARBA" id="ARBA00007809"/>
    </source>
</evidence>
<feature type="transmembrane region" description="Helical" evidence="10">
    <location>
        <begin position="89"/>
        <end position="109"/>
    </location>
</feature>
<feature type="transmembrane region" description="Helical" evidence="10">
    <location>
        <begin position="6"/>
        <end position="25"/>
    </location>
</feature>
<feature type="transmembrane region" description="Helical" evidence="10">
    <location>
        <begin position="61"/>
        <end position="82"/>
    </location>
</feature>
<dbReference type="FunFam" id="1.20.1280.290:FF:000007">
    <property type="entry name" value="Bidirectional sugar transporter SWEET7"/>
    <property type="match status" value="1"/>
</dbReference>
<evidence type="ECO:0000313" key="12">
    <source>
        <dbReference type="Proteomes" id="UP001162131"/>
    </source>
</evidence>
<dbReference type="InterPro" id="IPR047664">
    <property type="entry name" value="SWEET"/>
</dbReference>
<keyword evidence="6 10" id="KW-0812">Transmembrane</keyword>
<evidence type="ECO:0000256" key="4">
    <source>
        <dbReference type="ARBA" id="ARBA00022475"/>
    </source>
</evidence>
<evidence type="ECO:0000256" key="7">
    <source>
        <dbReference type="ARBA" id="ARBA00022737"/>
    </source>
</evidence>
<name>A0AAU9K1V6_9CILI</name>
<evidence type="ECO:0000313" key="11">
    <source>
        <dbReference type="EMBL" id="CAG9331160.1"/>
    </source>
</evidence>
<evidence type="ECO:0000256" key="3">
    <source>
        <dbReference type="ARBA" id="ARBA00022448"/>
    </source>
</evidence>
<keyword evidence="4" id="KW-1003">Cell membrane</keyword>
<dbReference type="Pfam" id="PF03083">
    <property type="entry name" value="MtN3_slv"/>
    <property type="match status" value="2"/>
</dbReference>
<dbReference type="InterPro" id="IPR004316">
    <property type="entry name" value="SWEET_rpt"/>
</dbReference>
<evidence type="ECO:0000256" key="1">
    <source>
        <dbReference type="ARBA" id="ARBA00004651"/>
    </source>
</evidence>
<gene>
    <name evidence="11" type="ORF">BSTOLATCC_MIC53238</name>
</gene>
<keyword evidence="5" id="KW-0762">Sugar transport</keyword>
<dbReference type="GO" id="GO:0051119">
    <property type="term" value="F:sugar transmembrane transporter activity"/>
    <property type="evidence" value="ECO:0007669"/>
    <property type="project" value="InterPro"/>
</dbReference>
<dbReference type="GO" id="GO:0005886">
    <property type="term" value="C:plasma membrane"/>
    <property type="evidence" value="ECO:0007669"/>
    <property type="project" value="UniProtKB-SubCell"/>
</dbReference>
<comment type="caution">
    <text evidence="11">The sequence shown here is derived from an EMBL/GenBank/DDBJ whole genome shotgun (WGS) entry which is preliminary data.</text>
</comment>
<keyword evidence="8 10" id="KW-1133">Transmembrane helix</keyword>
<comment type="similarity">
    <text evidence="2">Belongs to the SWEET sugar transporter family.</text>
</comment>
<dbReference type="Gene3D" id="1.20.1280.290">
    <property type="match status" value="2"/>
</dbReference>
<evidence type="ECO:0000256" key="6">
    <source>
        <dbReference type="ARBA" id="ARBA00022692"/>
    </source>
</evidence>
<evidence type="ECO:0000256" key="10">
    <source>
        <dbReference type="SAM" id="Phobius"/>
    </source>
</evidence>
<keyword evidence="3" id="KW-0813">Transport</keyword>
<accession>A0AAU9K1V6</accession>
<sequence>MLTIIFGALGIAASVYLNLSPIPSLKRAYKTKDIKEISQAYLTIASLNFALWTLYGIKADLIEVFIGNLICFCLSTIWICTYHGIKGDWIIYIPIYIISMSSLLVVLYIFCPKLILGLLGIGATVLMYGAPIERIIPALKYKDYSYIDVWILTALIFNAASWIIYGVIVDDWLILAPNIAGLIFTIFQLILYLWARSLISCGLFTMISKKLNYKSLEDGENENDNN</sequence>
<dbReference type="EMBL" id="CAJZBQ010000053">
    <property type="protein sequence ID" value="CAG9331160.1"/>
    <property type="molecule type" value="Genomic_DNA"/>
</dbReference>
<keyword evidence="12" id="KW-1185">Reference proteome</keyword>
<evidence type="ECO:0000256" key="5">
    <source>
        <dbReference type="ARBA" id="ARBA00022597"/>
    </source>
</evidence>
<keyword evidence="9 10" id="KW-0472">Membrane</keyword>
<dbReference type="AlphaFoldDB" id="A0AAU9K1V6"/>
<feature type="transmembrane region" description="Helical" evidence="10">
    <location>
        <begin position="37"/>
        <end position="55"/>
    </location>
</feature>
<dbReference type="Proteomes" id="UP001162131">
    <property type="component" value="Unassembled WGS sequence"/>
</dbReference>